<protein>
    <submittedName>
        <fullName evidence="1">M6 family metalloprotease domain-containing protein</fullName>
    </submittedName>
</protein>
<accession>A0A6G4X146</accession>
<dbReference type="Proteomes" id="UP000477722">
    <property type="component" value="Unassembled WGS sequence"/>
</dbReference>
<dbReference type="GO" id="GO:0008237">
    <property type="term" value="F:metallopeptidase activity"/>
    <property type="evidence" value="ECO:0007669"/>
    <property type="project" value="UniProtKB-KW"/>
</dbReference>
<dbReference type="InterPro" id="IPR008757">
    <property type="entry name" value="Peptidase_M6-like_domain"/>
</dbReference>
<dbReference type="AlphaFoldDB" id="A0A6G4X146"/>
<dbReference type="PANTHER" id="PTHR41775:SF1">
    <property type="entry name" value="PEPTIDASE M6-LIKE DOMAIN-CONTAINING PROTEIN"/>
    <property type="match status" value="1"/>
</dbReference>
<organism evidence="1 2">
    <name type="scientific">Streptomyces boncukensis</name>
    <dbReference type="NCBI Taxonomy" id="2711219"/>
    <lineage>
        <taxon>Bacteria</taxon>
        <taxon>Bacillati</taxon>
        <taxon>Actinomycetota</taxon>
        <taxon>Actinomycetes</taxon>
        <taxon>Kitasatosporales</taxon>
        <taxon>Streptomycetaceae</taxon>
        <taxon>Streptomyces</taxon>
    </lineage>
</organism>
<keyword evidence="1" id="KW-0645">Protease</keyword>
<dbReference type="GO" id="GO:0006508">
    <property type="term" value="P:proteolysis"/>
    <property type="evidence" value="ECO:0007669"/>
    <property type="project" value="UniProtKB-KW"/>
</dbReference>
<evidence type="ECO:0000313" key="1">
    <source>
        <dbReference type="EMBL" id="NGO71108.1"/>
    </source>
</evidence>
<dbReference type="EMBL" id="JAAKZZ010000264">
    <property type="protein sequence ID" value="NGO71108.1"/>
    <property type="molecule type" value="Genomic_DNA"/>
</dbReference>
<dbReference type="NCBIfam" id="TIGR03296">
    <property type="entry name" value="M6dom_TIGR03296"/>
    <property type="match status" value="1"/>
</dbReference>
<keyword evidence="1" id="KW-0482">Metalloprotease</keyword>
<name>A0A6G4X146_9ACTN</name>
<keyword evidence="2" id="KW-1185">Reference proteome</keyword>
<gene>
    <name evidence="1" type="ORF">G5C65_22655</name>
</gene>
<reference evidence="1 2" key="1">
    <citation type="submission" date="2020-02" db="EMBL/GenBank/DDBJ databases">
        <title>Whole-genome analyses of novel actinobacteria.</title>
        <authorList>
            <person name="Sahin N."/>
            <person name="Tatar D."/>
        </authorList>
    </citation>
    <scope>NUCLEOTIDE SEQUENCE [LARGE SCALE GENOMIC DNA]</scope>
    <source>
        <strain evidence="1 2">SB3404</strain>
    </source>
</reference>
<proteinExistence type="predicted"/>
<keyword evidence="1" id="KW-0378">Hydrolase</keyword>
<evidence type="ECO:0000313" key="2">
    <source>
        <dbReference type="Proteomes" id="UP000477722"/>
    </source>
</evidence>
<sequence length="382" mass="41501">MGMALIAGPMKSVAVSMPCALPRTDAHHSLGLDTWNASYPRPDGTLDAALLFLSFPDATPMATPEELAADHFPATTDFFRRASYGKFRLRPHVVRRWIEMPAVSRAYRIRRDWDSGLRTAYMRDAVAAADRFVDFGRYDLVYLIADPDAPGVDSDATKVVNFEEPIAVDGTRLRRLVTVFEQSPPDRHVLAHETGHVFDLPDLYKRPSGEGADWDTRVGDWDLMGSQFGLAPEPFGWHKWKLGWLGAAGVRCVPEGLGTTLHTLRTLTAPPGPGARLAVLRTGRHEAIAIEARDRTGNDRELCRSGVLLYRVRGDIASTGGPVEVLDGHPRSAACAGTSAHPPLADAPLGVGESLVVADAALRVEVTGRSAAGDWDVKITRG</sequence>
<dbReference type="PANTHER" id="PTHR41775">
    <property type="entry name" value="SECRETED PROTEIN-RELATED"/>
    <property type="match status" value="1"/>
</dbReference>
<comment type="caution">
    <text evidence="1">The sequence shown here is derived from an EMBL/GenBank/DDBJ whole genome shotgun (WGS) entry which is preliminary data.</text>
</comment>